<dbReference type="SMART" id="SM00326">
    <property type="entry name" value="SH3"/>
    <property type="match status" value="1"/>
</dbReference>
<organism evidence="5 6">
    <name type="scientific">Zancudomyces culisetae</name>
    <name type="common">Gut fungus</name>
    <name type="synonym">Smittium culisetae</name>
    <dbReference type="NCBI Taxonomy" id="1213189"/>
    <lineage>
        <taxon>Eukaryota</taxon>
        <taxon>Fungi</taxon>
        <taxon>Fungi incertae sedis</taxon>
        <taxon>Zoopagomycota</taxon>
        <taxon>Kickxellomycotina</taxon>
        <taxon>Harpellomycetes</taxon>
        <taxon>Harpellales</taxon>
        <taxon>Legeriomycetaceae</taxon>
        <taxon>Zancudomyces</taxon>
    </lineage>
</organism>
<evidence type="ECO:0000256" key="2">
    <source>
        <dbReference type="PROSITE-ProRule" id="PRU00192"/>
    </source>
</evidence>
<dbReference type="Proteomes" id="UP000188320">
    <property type="component" value="Unassembled WGS sequence"/>
</dbReference>
<dbReference type="PROSITE" id="PS50002">
    <property type="entry name" value="SH3"/>
    <property type="match status" value="1"/>
</dbReference>
<name>A0A1R1PNX4_ZANCU</name>
<dbReference type="PRINTS" id="PR00452">
    <property type="entry name" value="SH3DOMAIN"/>
</dbReference>
<dbReference type="OrthoDB" id="6250593at2759"/>
<dbReference type="Pfam" id="PF00018">
    <property type="entry name" value="SH3_1"/>
    <property type="match status" value="1"/>
</dbReference>
<reference evidence="6" key="1">
    <citation type="submission" date="2017-01" db="EMBL/GenBank/DDBJ databases">
        <authorList>
            <person name="Wang Y."/>
            <person name="White M."/>
            <person name="Kvist S."/>
            <person name="Moncalvo J.-M."/>
        </authorList>
    </citation>
    <scope>NUCLEOTIDE SEQUENCE [LARGE SCALE GENOMIC DNA]</scope>
    <source>
        <strain evidence="6">COL-18-3</strain>
    </source>
</reference>
<accession>A0A1R1PNX4</accession>
<gene>
    <name evidence="5" type="ORF">AX774_g3908</name>
</gene>
<feature type="compositionally biased region" description="Polar residues" evidence="3">
    <location>
        <begin position="606"/>
        <end position="624"/>
    </location>
</feature>
<dbReference type="AlphaFoldDB" id="A0A1R1PNX4"/>
<feature type="region of interest" description="Disordered" evidence="3">
    <location>
        <begin position="286"/>
        <end position="345"/>
    </location>
</feature>
<dbReference type="InterPro" id="IPR036028">
    <property type="entry name" value="SH3-like_dom_sf"/>
</dbReference>
<dbReference type="SUPFAM" id="SSF50044">
    <property type="entry name" value="SH3-domain"/>
    <property type="match status" value="1"/>
</dbReference>
<sequence>MSWNKGLLGDITLRVDKGGGVVQKFGENISIIQEENIKGNHISKHTIAPTVYSTYSDESEKKESDGLENYLLSMLESNLKKLYSIGGITFENYELILSLLPSVSDNGGRLDTLAPVFPSATLTDKDEQNFAKNYSYPKLKPSIVEKNKPITYENIFLKKSESVSTKSSDSLVNSTKDMETLHDANFKHFSELGRAGLPKYDSMYTDNRCASDNRNKSDFKRDSISNANRYHIELEKVATSTQNKETNTISKKNGVNVFISDNTEKLILNKMSLLGNAEMGTMMNGSRAKEISSSSVAHTSKNHTTNKQIDKNEPKENISVSTKVERSEDSSARTSDISNASSSSRKFSTNSTVFEKCISGYHESSSNHHAFNNQNDSTGHVRYSRLPINTARQQLDKSLPNQPSSNLESRETEVELASQHPNMQKLGYSAFPQPLEFSGTGWGRVNEVPLVTSPNKARYSYTSKNITGPADEDADSLPNMQTHVSQPISIENFKARFKNVTIFDNDRFELGTSPIKAGEGFLASSPSHNQIAAGNEGYSRYGKNGEYIRGKPLPQHPKMKKALGASLPVLRDPMDYVDGSDSLLNINETYDLGRPQQDRAVEHESASNNNTGSNPQARATKYMPSQNTSPSFYNYAYESQCSFTSKQSCDDEVCSTDTNAGCEEIDFLEPPFLVKTLYDYRPVIDGDISFEKGSVLVVLKKVNYDWWYGSVVDPKSYKPLENSSGVFPRVYVESI</sequence>
<evidence type="ECO:0000313" key="6">
    <source>
        <dbReference type="Proteomes" id="UP000188320"/>
    </source>
</evidence>
<dbReference type="Gene3D" id="2.30.30.40">
    <property type="entry name" value="SH3 Domains"/>
    <property type="match status" value="1"/>
</dbReference>
<protein>
    <submittedName>
        <fullName evidence="5">Class E vacuolar protein-sorting machinery protein HSE1</fullName>
    </submittedName>
</protein>
<evidence type="ECO:0000259" key="4">
    <source>
        <dbReference type="PROSITE" id="PS50002"/>
    </source>
</evidence>
<keyword evidence="1 2" id="KW-0728">SH3 domain</keyword>
<dbReference type="InterPro" id="IPR001452">
    <property type="entry name" value="SH3_domain"/>
</dbReference>
<feature type="compositionally biased region" description="Polar residues" evidence="3">
    <location>
        <begin position="291"/>
        <end position="307"/>
    </location>
</feature>
<feature type="domain" description="SH3" evidence="4">
    <location>
        <begin position="669"/>
        <end position="735"/>
    </location>
</feature>
<proteinExistence type="predicted"/>
<keyword evidence="6" id="KW-1185">Reference proteome</keyword>
<feature type="region of interest" description="Disordered" evidence="3">
    <location>
        <begin position="599"/>
        <end position="624"/>
    </location>
</feature>
<evidence type="ECO:0000256" key="1">
    <source>
        <dbReference type="ARBA" id="ARBA00022443"/>
    </source>
</evidence>
<dbReference type="EMBL" id="LSSK01000632">
    <property type="protein sequence ID" value="OMH82603.1"/>
    <property type="molecule type" value="Genomic_DNA"/>
</dbReference>
<evidence type="ECO:0000313" key="5">
    <source>
        <dbReference type="EMBL" id="OMH82603.1"/>
    </source>
</evidence>
<comment type="caution">
    <text evidence="5">The sequence shown here is derived from an EMBL/GenBank/DDBJ whole genome shotgun (WGS) entry which is preliminary data.</text>
</comment>
<evidence type="ECO:0000256" key="3">
    <source>
        <dbReference type="SAM" id="MobiDB-lite"/>
    </source>
</evidence>
<dbReference type="CDD" id="cd00174">
    <property type="entry name" value="SH3"/>
    <property type="match status" value="1"/>
</dbReference>